<name>A0A8A1M1S8_AJECA</name>
<evidence type="ECO:0000256" key="1">
    <source>
        <dbReference type="SAM" id="MobiDB-lite"/>
    </source>
</evidence>
<dbReference type="AlphaFoldDB" id="A0A8A1M1S8"/>
<reference evidence="2" key="1">
    <citation type="submission" date="2021-01" db="EMBL/GenBank/DDBJ databases">
        <title>Chromosome-level genome assembly of a human fungal pathogen reveals clustering of transcriptionally co-regulated genes.</title>
        <authorList>
            <person name="Voorhies M."/>
            <person name="Cohen S."/>
            <person name="Shea T.P."/>
            <person name="Petrus S."/>
            <person name="Munoz J.F."/>
            <person name="Poplawski S."/>
            <person name="Goldman W.E."/>
            <person name="Michael T."/>
            <person name="Cuomo C.A."/>
            <person name="Sil A."/>
            <person name="Beyhan S."/>
        </authorList>
    </citation>
    <scope>NUCLEOTIDE SEQUENCE</scope>
    <source>
        <strain evidence="2">WU24</strain>
    </source>
</reference>
<accession>A0A8A1M1S8</accession>
<protein>
    <submittedName>
        <fullName evidence="2">Uncharacterized protein</fullName>
    </submittedName>
</protein>
<evidence type="ECO:0000313" key="3">
    <source>
        <dbReference type="Proteomes" id="UP000663671"/>
    </source>
</evidence>
<sequence>MGITESKLLVASFSRACSEAETTDSPSQNILTDPLVQSQIKNILSDPRVASYATPIWKALPAVARNKITGRVVQDASHIDENFGDWASRGERLEGLTAACGGLDALFVLPGISDSDDYWEKTLPKSGEARDDMIATLHQRGVRRFVEELSDVSILEDVIGYIWPRLEEEITEAMKRHEESRSQHSAHLPTGDPNISHHGEPTAHAPTLNVDGSRPQLLVPQLDPVQNKIITSSATGAFDPINIDEMGPQISGQCFPGRSLRMIQHADIIESAQTPARSSMSLANPPSGLSVSGIITINKSRAASKVWELENRMYCPGWTWSPEMSIAFDNGKKILSKPESFEIVVLPDSLHRT</sequence>
<dbReference type="VEuPathDB" id="FungiDB:I7I51_04825"/>
<dbReference type="Proteomes" id="UP000663671">
    <property type="component" value="Chromosome 4"/>
</dbReference>
<dbReference type="OrthoDB" id="4509637at2759"/>
<feature type="region of interest" description="Disordered" evidence="1">
    <location>
        <begin position="175"/>
        <end position="211"/>
    </location>
</feature>
<proteinExistence type="predicted"/>
<organism evidence="2 3">
    <name type="scientific">Ajellomyces capsulatus</name>
    <name type="common">Darling's disease fungus</name>
    <name type="synonym">Histoplasma capsulatum</name>
    <dbReference type="NCBI Taxonomy" id="5037"/>
    <lineage>
        <taxon>Eukaryota</taxon>
        <taxon>Fungi</taxon>
        <taxon>Dikarya</taxon>
        <taxon>Ascomycota</taxon>
        <taxon>Pezizomycotina</taxon>
        <taxon>Eurotiomycetes</taxon>
        <taxon>Eurotiomycetidae</taxon>
        <taxon>Onygenales</taxon>
        <taxon>Ajellomycetaceae</taxon>
        <taxon>Histoplasma</taxon>
    </lineage>
</organism>
<evidence type="ECO:0000313" key="2">
    <source>
        <dbReference type="EMBL" id="QSS60029.1"/>
    </source>
</evidence>
<dbReference type="EMBL" id="CP069110">
    <property type="protein sequence ID" value="QSS60029.1"/>
    <property type="molecule type" value="Genomic_DNA"/>
</dbReference>
<gene>
    <name evidence="2" type="ORF">I7I51_04825</name>
</gene>